<evidence type="ECO:0000313" key="3">
    <source>
        <dbReference type="Proteomes" id="UP000481153"/>
    </source>
</evidence>
<dbReference type="InterPro" id="IPR011993">
    <property type="entry name" value="PH-like_dom_sf"/>
</dbReference>
<dbReference type="Pfam" id="PF00169">
    <property type="entry name" value="PH"/>
    <property type="match status" value="1"/>
</dbReference>
<dbReference type="EMBL" id="VJMJ01000041">
    <property type="protein sequence ID" value="KAF0741158.1"/>
    <property type="molecule type" value="Genomic_DNA"/>
</dbReference>
<dbReference type="InterPro" id="IPR001849">
    <property type="entry name" value="PH_domain"/>
</dbReference>
<keyword evidence="3" id="KW-1185">Reference proteome</keyword>
<name>A0A6G0XL61_9STRA</name>
<comment type="caution">
    <text evidence="2">The sequence shown here is derived from an EMBL/GenBank/DDBJ whole genome shotgun (WGS) entry which is preliminary data.</text>
</comment>
<proteinExistence type="predicted"/>
<evidence type="ECO:0000259" key="1">
    <source>
        <dbReference type="PROSITE" id="PS50003"/>
    </source>
</evidence>
<feature type="domain" description="PH" evidence="1">
    <location>
        <begin position="44"/>
        <end position="153"/>
    </location>
</feature>
<organism evidence="2 3">
    <name type="scientific">Aphanomyces euteiches</name>
    <dbReference type="NCBI Taxonomy" id="100861"/>
    <lineage>
        <taxon>Eukaryota</taxon>
        <taxon>Sar</taxon>
        <taxon>Stramenopiles</taxon>
        <taxon>Oomycota</taxon>
        <taxon>Saprolegniomycetes</taxon>
        <taxon>Saprolegniales</taxon>
        <taxon>Verrucalvaceae</taxon>
        <taxon>Aphanomyces</taxon>
    </lineage>
</organism>
<dbReference type="Proteomes" id="UP000481153">
    <property type="component" value="Unassembled WGS sequence"/>
</dbReference>
<gene>
    <name evidence="2" type="ORF">Ae201684_003721</name>
</gene>
<dbReference type="AlphaFoldDB" id="A0A6G0XL61"/>
<protein>
    <recommendedName>
        <fullName evidence="1">PH domain-containing protein</fullName>
    </recommendedName>
</protein>
<dbReference type="SMART" id="SM00233">
    <property type="entry name" value="PH"/>
    <property type="match status" value="1"/>
</dbReference>
<evidence type="ECO:0000313" key="2">
    <source>
        <dbReference type="EMBL" id="KAF0741158.1"/>
    </source>
</evidence>
<sequence>MEVAANHGEIPPLAQTTTQRHIMLAKKDPTMSTKSSSSTVGEDNLVRTGIMYKKGSKTGFFSRANWKPRFFTLTWDKLSYYLFEGGELKGEVDLRQCKLDDIQVMPADSKKTGHSASSIWRISINTPSRRLLVAAASEFEMNEWVEDLREVVARHEHPDDSPVDLIRPSAILRPTLMDAMELLAVSNKRRISLVPARTYLRRKPRPTLEQDESDFVSPVA</sequence>
<reference evidence="2 3" key="1">
    <citation type="submission" date="2019-07" db="EMBL/GenBank/DDBJ databases">
        <title>Genomics analysis of Aphanomyces spp. identifies a new class of oomycete effector associated with host adaptation.</title>
        <authorList>
            <person name="Gaulin E."/>
        </authorList>
    </citation>
    <scope>NUCLEOTIDE SEQUENCE [LARGE SCALE GENOMIC DNA]</scope>
    <source>
        <strain evidence="2 3">ATCC 201684</strain>
    </source>
</reference>
<dbReference type="Gene3D" id="2.30.29.30">
    <property type="entry name" value="Pleckstrin-homology domain (PH domain)/Phosphotyrosine-binding domain (PTB)"/>
    <property type="match status" value="1"/>
</dbReference>
<dbReference type="SUPFAM" id="SSF50729">
    <property type="entry name" value="PH domain-like"/>
    <property type="match status" value="1"/>
</dbReference>
<dbReference type="VEuPathDB" id="FungiDB:AeMF1_004227"/>
<accession>A0A6G0XL61</accession>
<dbReference type="PROSITE" id="PS50003">
    <property type="entry name" value="PH_DOMAIN"/>
    <property type="match status" value="1"/>
</dbReference>